<gene>
    <name evidence="9" type="ORF">AArcSl_2742</name>
</gene>
<sequence>MCSRYLPSVASQLRHLASEGRGPILLAIAAGWGLTIGTRTIYPVLLPDLRVAYGLDLATAGALLTVLFAAYALGQLPGGLFADRIGERKTLVASMVLSGGSVVLIVVAGSPIALFLATAAFGFGVGFYAIARFTAIAKVYPDGYGTAIGITNVAPEIGQAALPPIAGVIAVALGWQFGFGVAIPAFVLVAIALWVTVPVESDDTGSAVDTVSVATARYVAGELKNPPVLLATLVLIVGFSIWQAFTGFYPTYLIEQKGVSPVIASLLFGLYFVSTAIIHPVSGMIYDRLNVRYTAVPIVASVLALAALPFVDHLWLLVAISILLGTLLSFETATESYLVGALPEDVEGTGFGILRTLVFAAGAASPIAFGAAADRGFFDETFLVLAVLTVVLIVLSSRLPLIDN</sequence>
<feature type="transmembrane region" description="Helical" evidence="7">
    <location>
        <begin position="113"/>
        <end position="131"/>
    </location>
</feature>
<keyword evidence="2" id="KW-0813">Transport</keyword>
<evidence type="ECO:0000256" key="4">
    <source>
        <dbReference type="ARBA" id="ARBA00022692"/>
    </source>
</evidence>
<evidence type="ECO:0000256" key="2">
    <source>
        <dbReference type="ARBA" id="ARBA00022448"/>
    </source>
</evidence>
<dbReference type="Gene3D" id="1.20.1250.20">
    <property type="entry name" value="MFS general substrate transporter like domains"/>
    <property type="match status" value="2"/>
</dbReference>
<feature type="domain" description="Major facilitator superfamily (MFS) profile" evidence="8">
    <location>
        <begin position="24"/>
        <end position="404"/>
    </location>
</feature>
<dbReference type="KEGG" id="hdf:AArcSl_2742"/>
<evidence type="ECO:0000256" key="7">
    <source>
        <dbReference type="SAM" id="Phobius"/>
    </source>
</evidence>
<feature type="transmembrane region" description="Helical" evidence="7">
    <location>
        <begin position="90"/>
        <end position="107"/>
    </location>
</feature>
<dbReference type="SUPFAM" id="SSF103473">
    <property type="entry name" value="MFS general substrate transporter"/>
    <property type="match status" value="1"/>
</dbReference>
<feature type="transmembrane region" description="Helical" evidence="7">
    <location>
        <begin position="353"/>
        <end position="373"/>
    </location>
</feature>
<keyword evidence="5 7" id="KW-1133">Transmembrane helix</keyword>
<protein>
    <submittedName>
        <fullName evidence="9">Major facilitator superfamily MFS_1</fullName>
    </submittedName>
</protein>
<keyword evidence="3" id="KW-1003">Cell membrane</keyword>
<evidence type="ECO:0000256" key="1">
    <source>
        <dbReference type="ARBA" id="ARBA00004651"/>
    </source>
</evidence>
<evidence type="ECO:0000313" key="9">
    <source>
        <dbReference type="EMBL" id="AUX10357.1"/>
    </source>
</evidence>
<dbReference type="Pfam" id="PF07690">
    <property type="entry name" value="MFS_1"/>
    <property type="match status" value="1"/>
</dbReference>
<accession>A0A343TMN5</accession>
<feature type="transmembrane region" description="Helical" evidence="7">
    <location>
        <begin position="291"/>
        <end position="308"/>
    </location>
</feature>
<organism evidence="9 10">
    <name type="scientific">Halalkaliarchaeum desulfuricum</name>
    <dbReference type="NCBI Taxonomy" id="2055893"/>
    <lineage>
        <taxon>Archaea</taxon>
        <taxon>Methanobacteriati</taxon>
        <taxon>Methanobacteriota</taxon>
        <taxon>Stenosarchaea group</taxon>
        <taxon>Halobacteria</taxon>
        <taxon>Halobacteriales</taxon>
        <taxon>Haloferacaceae</taxon>
        <taxon>Halalkaliarchaeum</taxon>
    </lineage>
</organism>
<evidence type="ECO:0000256" key="5">
    <source>
        <dbReference type="ARBA" id="ARBA00022989"/>
    </source>
</evidence>
<dbReference type="InterPro" id="IPR036259">
    <property type="entry name" value="MFS_trans_sf"/>
</dbReference>
<name>A0A343TMN5_9EURY</name>
<dbReference type="PANTHER" id="PTHR23517">
    <property type="entry name" value="RESISTANCE PROTEIN MDTM, PUTATIVE-RELATED-RELATED"/>
    <property type="match status" value="1"/>
</dbReference>
<feature type="transmembrane region" description="Helical" evidence="7">
    <location>
        <begin position="24"/>
        <end position="45"/>
    </location>
</feature>
<dbReference type="InterPro" id="IPR011701">
    <property type="entry name" value="MFS"/>
</dbReference>
<dbReference type="GO" id="GO:0005886">
    <property type="term" value="C:plasma membrane"/>
    <property type="evidence" value="ECO:0007669"/>
    <property type="project" value="UniProtKB-SubCell"/>
</dbReference>
<feature type="transmembrane region" description="Helical" evidence="7">
    <location>
        <begin position="165"/>
        <end position="195"/>
    </location>
</feature>
<evidence type="ECO:0000256" key="6">
    <source>
        <dbReference type="ARBA" id="ARBA00023136"/>
    </source>
</evidence>
<evidence type="ECO:0000313" key="10">
    <source>
        <dbReference type="Proteomes" id="UP000263012"/>
    </source>
</evidence>
<keyword evidence="6 7" id="KW-0472">Membrane</keyword>
<evidence type="ECO:0000256" key="3">
    <source>
        <dbReference type="ARBA" id="ARBA00022475"/>
    </source>
</evidence>
<comment type="subcellular location">
    <subcellularLocation>
        <location evidence="1">Cell membrane</location>
        <topology evidence="1">Multi-pass membrane protein</topology>
    </subcellularLocation>
</comment>
<dbReference type="Proteomes" id="UP000263012">
    <property type="component" value="Chromosome"/>
</dbReference>
<keyword evidence="10" id="KW-1185">Reference proteome</keyword>
<dbReference type="PANTHER" id="PTHR23517:SF3">
    <property type="entry name" value="INTEGRAL MEMBRANE TRANSPORT PROTEIN"/>
    <property type="match status" value="1"/>
</dbReference>
<dbReference type="PROSITE" id="PS50850">
    <property type="entry name" value="MFS"/>
    <property type="match status" value="1"/>
</dbReference>
<feature type="transmembrane region" description="Helical" evidence="7">
    <location>
        <begin position="382"/>
        <end position="401"/>
    </location>
</feature>
<dbReference type="GO" id="GO:0022857">
    <property type="term" value="F:transmembrane transporter activity"/>
    <property type="evidence" value="ECO:0007669"/>
    <property type="project" value="InterPro"/>
</dbReference>
<proteinExistence type="predicted"/>
<reference evidence="10" key="1">
    <citation type="submission" date="2017-11" db="EMBL/GenBank/DDBJ databases">
        <title>Phenotypic and genomic properties of facultatively anaerobic sulfur-reducing natronoarchaea from hypersaline soda lakes.</title>
        <authorList>
            <person name="Sorokin D.Y."/>
            <person name="Kublanov I.V."/>
            <person name="Roman P."/>
            <person name="Sinninghe Damste J.S."/>
            <person name="Golyshin P.N."/>
            <person name="Rojo D."/>
            <person name="Ciordia S."/>
            <person name="Mena M.D.C."/>
            <person name="Ferrer M."/>
            <person name="Messina E."/>
            <person name="Smedile F."/>
            <person name="La Spada G."/>
            <person name="La Cono V."/>
            <person name="Yakimov M.M."/>
        </authorList>
    </citation>
    <scope>NUCLEOTIDE SEQUENCE [LARGE SCALE GENOMIC DNA]</scope>
    <source>
        <strain evidence="10">AArc-Sl</strain>
    </source>
</reference>
<keyword evidence="4 7" id="KW-0812">Transmembrane</keyword>
<feature type="transmembrane region" description="Helical" evidence="7">
    <location>
        <begin position="315"/>
        <end position="333"/>
    </location>
</feature>
<dbReference type="EMBL" id="CP025066">
    <property type="protein sequence ID" value="AUX10357.1"/>
    <property type="molecule type" value="Genomic_DNA"/>
</dbReference>
<dbReference type="AlphaFoldDB" id="A0A343TMN5"/>
<feature type="transmembrane region" description="Helical" evidence="7">
    <location>
        <begin position="57"/>
        <end position="78"/>
    </location>
</feature>
<feature type="transmembrane region" description="Helical" evidence="7">
    <location>
        <begin position="228"/>
        <end position="249"/>
    </location>
</feature>
<dbReference type="InterPro" id="IPR050171">
    <property type="entry name" value="MFS_Transporters"/>
</dbReference>
<evidence type="ECO:0000259" key="8">
    <source>
        <dbReference type="PROSITE" id="PS50850"/>
    </source>
</evidence>
<feature type="transmembrane region" description="Helical" evidence="7">
    <location>
        <begin position="261"/>
        <end position="279"/>
    </location>
</feature>
<dbReference type="InterPro" id="IPR020846">
    <property type="entry name" value="MFS_dom"/>
</dbReference>